<comment type="caution">
    <text evidence="2">The sequence shown here is derived from an EMBL/GenBank/DDBJ whole genome shotgun (WGS) entry which is preliminary data.</text>
</comment>
<keyword evidence="3" id="KW-1185">Reference proteome</keyword>
<dbReference type="AlphaFoldDB" id="A0A9P6KYM2"/>
<reference evidence="2 3" key="1">
    <citation type="journal article" date="2020" name="Genome Biol. Evol.">
        <title>Comparative genomics of strictly vertically transmitted, feminizing microsporidia endosymbionts of amphipod crustaceans.</title>
        <authorList>
            <person name="Cormier A."/>
            <person name="Chebbi M.A."/>
            <person name="Giraud I."/>
            <person name="Wattier R."/>
            <person name="Teixeira M."/>
            <person name="Gilbert C."/>
            <person name="Rigaud T."/>
            <person name="Cordaux R."/>
        </authorList>
    </citation>
    <scope>NUCLEOTIDE SEQUENCE [LARGE SCALE GENOMIC DNA]</scope>
    <source>
        <strain evidence="2 3">Ou3-Ou53</strain>
    </source>
</reference>
<feature type="compositionally biased region" description="Low complexity" evidence="1">
    <location>
        <begin position="33"/>
        <end position="47"/>
    </location>
</feature>
<name>A0A9P6KYM2_9MICR</name>
<feature type="region of interest" description="Disordered" evidence="1">
    <location>
        <begin position="29"/>
        <end position="48"/>
    </location>
</feature>
<feature type="non-terminal residue" evidence="2">
    <location>
        <position position="1"/>
    </location>
</feature>
<accession>A0A9P6KYM2</accession>
<feature type="region of interest" description="Disordered" evidence="1">
    <location>
        <begin position="85"/>
        <end position="107"/>
    </location>
</feature>
<dbReference type="EMBL" id="SBJO01000165">
    <property type="protein sequence ID" value="KAF9762459.1"/>
    <property type="molecule type" value="Genomic_DNA"/>
</dbReference>
<evidence type="ECO:0000313" key="3">
    <source>
        <dbReference type="Proteomes" id="UP000740883"/>
    </source>
</evidence>
<proteinExistence type="predicted"/>
<evidence type="ECO:0000313" key="2">
    <source>
        <dbReference type="EMBL" id="KAF9762459.1"/>
    </source>
</evidence>
<protein>
    <submittedName>
        <fullName evidence="2">Uncharacterized protein</fullName>
    </submittedName>
</protein>
<feature type="compositionally biased region" description="Acidic residues" evidence="1">
    <location>
        <begin position="85"/>
        <end position="98"/>
    </location>
</feature>
<sequence>SILWIDRVWNNISLETIVNCFEKKISHCKSSTEENTQETSTQETNTQPLVILDDQEIEIPAYQTLAIIEDEPNIDYLIKEHFEDEELNDKEESVEYEEPNNNPITSY</sequence>
<organism evidence="2 3">
    <name type="scientific">Nosema granulosis</name>
    <dbReference type="NCBI Taxonomy" id="83296"/>
    <lineage>
        <taxon>Eukaryota</taxon>
        <taxon>Fungi</taxon>
        <taxon>Fungi incertae sedis</taxon>
        <taxon>Microsporidia</taxon>
        <taxon>Nosematidae</taxon>
        <taxon>Nosema</taxon>
    </lineage>
</organism>
<gene>
    <name evidence="2" type="ORF">NGRA_1990</name>
</gene>
<dbReference type="Proteomes" id="UP000740883">
    <property type="component" value="Unassembled WGS sequence"/>
</dbReference>
<evidence type="ECO:0000256" key="1">
    <source>
        <dbReference type="SAM" id="MobiDB-lite"/>
    </source>
</evidence>